<keyword evidence="11 13" id="KW-0472">Membrane</keyword>
<dbReference type="Proteomes" id="UP000248961">
    <property type="component" value="Unassembled WGS sequence"/>
</dbReference>
<gene>
    <name evidence="14" type="ORF">BO97DRAFT_448081</name>
</gene>
<keyword evidence="5 13" id="KW-0812">Transmembrane</keyword>
<dbReference type="OrthoDB" id="6692864at2759"/>
<evidence type="ECO:0000256" key="7">
    <source>
        <dbReference type="ARBA" id="ARBA00022989"/>
    </source>
</evidence>
<dbReference type="InterPro" id="IPR002403">
    <property type="entry name" value="Cyt_P450_E_grp-IV"/>
</dbReference>
<keyword evidence="8" id="KW-0560">Oxidoreductase</keyword>
<keyword evidence="4 12" id="KW-0349">Heme</keyword>
<protein>
    <submittedName>
        <fullName evidence="14">Benzoate 4-monooxygenase cytochrome P450</fullName>
    </submittedName>
</protein>
<evidence type="ECO:0000256" key="3">
    <source>
        <dbReference type="ARBA" id="ARBA00010617"/>
    </source>
</evidence>
<dbReference type="GeneID" id="37203107"/>
<keyword evidence="10 14" id="KW-0503">Monooxygenase</keyword>
<dbReference type="GO" id="GO:0016705">
    <property type="term" value="F:oxidoreductase activity, acting on paired donors, with incorporation or reduction of molecular oxygen"/>
    <property type="evidence" value="ECO:0007669"/>
    <property type="project" value="InterPro"/>
</dbReference>
<feature type="transmembrane region" description="Helical" evidence="13">
    <location>
        <begin position="56"/>
        <end position="74"/>
    </location>
</feature>
<dbReference type="RefSeq" id="XP_025556770.1">
    <property type="nucleotide sequence ID" value="XM_025698818.1"/>
</dbReference>
<name>A0A395IC42_ASPHC</name>
<dbReference type="GO" id="GO:0020037">
    <property type="term" value="F:heme binding"/>
    <property type="evidence" value="ECO:0007669"/>
    <property type="project" value="InterPro"/>
</dbReference>
<dbReference type="GO" id="GO:0004497">
    <property type="term" value="F:monooxygenase activity"/>
    <property type="evidence" value="ECO:0007669"/>
    <property type="project" value="UniProtKB-KW"/>
</dbReference>
<dbReference type="STRING" id="1450537.A0A395IC42"/>
<dbReference type="Gene3D" id="1.10.630.10">
    <property type="entry name" value="Cytochrome P450"/>
    <property type="match status" value="1"/>
</dbReference>
<evidence type="ECO:0000256" key="8">
    <source>
        <dbReference type="ARBA" id="ARBA00023002"/>
    </source>
</evidence>
<evidence type="ECO:0000256" key="13">
    <source>
        <dbReference type="SAM" id="Phobius"/>
    </source>
</evidence>
<dbReference type="VEuPathDB" id="FungiDB:BO97DRAFT_448081"/>
<dbReference type="InterPro" id="IPR001128">
    <property type="entry name" value="Cyt_P450"/>
</dbReference>
<evidence type="ECO:0000256" key="5">
    <source>
        <dbReference type="ARBA" id="ARBA00022692"/>
    </source>
</evidence>
<organism evidence="14 15">
    <name type="scientific">Aspergillus homomorphus (strain CBS 101889)</name>
    <dbReference type="NCBI Taxonomy" id="1450537"/>
    <lineage>
        <taxon>Eukaryota</taxon>
        <taxon>Fungi</taxon>
        <taxon>Dikarya</taxon>
        <taxon>Ascomycota</taxon>
        <taxon>Pezizomycotina</taxon>
        <taxon>Eurotiomycetes</taxon>
        <taxon>Eurotiomycetidae</taxon>
        <taxon>Eurotiales</taxon>
        <taxon>Aspergillaceae</taxon>
        <taxon>Aspergillus</taxon>
        <taxon>Aspergillus subgen. Circumdati</taxon>
    </lineage>
</organism>
<dbReference type="GO" id="GO:0016020">
    <property type="term" value="C:membrane"/>
    <property type="evidence" value="ECO:0007669"/>
    <property type="project" value="UniProtKB-SubCell"/>
</dbReference>
<sequence length="540" mass="61325">MENLVALTLGALAGTGIHHSLFINGEWHIQAPAVLVSHLGAFGLIILLYSIVAYYGTGYLVALFTSITIYRIFFHRLSHFDGPFWARVSKLWHVWKVRDSKNHIFLAGLHAQYGDFIRTGPSEITVVHPDAFMVLDGPQTKCVKAEWYDLLHPGRALVTTRDKKIHAARRRQWNRGFSSRALAQYEKKVLFYLGQMDEIIEGNARTGQVCEVTDLFYWFGFDAMGDFVFNKSFDMLHNQKWHHIVVILQKALDLLGPMSPVPWLIQIAFRLLPSFWLVKYWFTMEAWCEEQMRERIQMKLSDDPTRVPDVAHYLIEDLKDPTTATDGWTWLGGDSILAIVAGSEPTAAVLIGLFFELARHPQDAEAINAELRQSRVDITDPVALAKFCPHLEASITEALRLFPALPTAGLRKTLDEAVVIAGTVIPPHTTVVAPRFLIARSEYCFERASEFIPDRWYRKPQMVRNKAGYNPFGIGHNSCLGKTLATDYLRLVTARLVGKYHLRFPEGETGDAVLAHLRDRFASNPGRLRLRLDLREDAVC</sequence>
<feature type="transmembrane region" description="Helical" evidence="13">
    <location>
        <begin position="29"/>
        <end position="49"/>
    </location>
</feature>
<dbReference type="AlphaFoldDB" id="A0A395IC42"/>
<comment type="cofactor">
    <cofactor evidence="1 12">
        <name>heme</name>
        <dbReference type="ChEBI" id="CHEBI:30413"/>
    </cofactor>
</comment>
<reference evidence="14 15" key="1">
    <citation type="submission" date="2018-02" db="EMBL/GenBank/DDBJ databases">
        <title>The genomes of Aspergillus section Nigri reveals drivers in fungal speciation.</title>
        <authorList>
            <consortium name="DOE Joint Genome Institute"/>
            <person name="Vesth T.C."/>
            <person name="Nybo J."/>
            <person name="Theobald S."/>
            <person name="Brandl J."/>
            <person name="Frisvad J.C."/>
            <person name="Nielsen K.F."/>
            <person name="Lyhne E.K."/>
            <person name="Kogle M.E."/>
            <person name="Kuo A."/>
            <person name="Riley R."/>
            <person name="Clum A."/>
            <person name="Nolan M."/>
            <person name="Lipzen A."/>
            <person name="Salamov A."/>
            <person name="Henrissat B."/>
            <person name="Wiebenga A."/>
            <person name="De vries R.P."/>
            <person name="Grigoriev I.V."/>
            <person name="Mortensen U.H."/>
            <person name="Andersen M.R."/>
            <person name="Baker S.E."/>
        </authorList>
    </citation>
    <scope>NUCLEOTIDE SEQUENCE [LARGE SCALE GENOMIC DNA]</scope>
    <source>
        <strain evidence="14 15">CBS 101889</strain>
    </source>
</reference>
<dbReference type="PANTHER" id="PTHR24305:SF112">
    <property type="entry name" value="L-ORNITHINE-N5-MONOOXYGENASE (EUROFUNG)"/>
    <property type="match status" value="1"/>
</dbReference>
<dbReference type="GO" id="GO:0005506">
    <property type="term" value="F:iron ion binding"/>
    <property type="evidence" value="ECO:0007669"/>
    <property type="project" value="InterPro"/>
</dbReference>
<keyword evidence="15" id="KW-1185">Reference proteome</keyword>
<keyword evidence="9 12" id="KW-0408">Iron</keyword>
<dbReference type="InterPro" id="IPR050121">
    <property type="entry name" value="Cytochrome_P450_monoxygenase"/>
</dbReference>
<dbReference type="InterPro" id="IPR036396">
    <property type="entry name" value="Cyt_P450_sf"/>
</dbReference>
<evidence type="ECO:0000256" key="11">
    <source>
        <dbReference type="ARBA" id="ARBA00023136"/>
    </source>
</evidence>
<evidence type="ECO:0000256" key="1">
    <source>
        <dbReference type="ARBA" id="ARBA00001971"/>
    </source>
</evidence>
<dbReference type="PRINTS" id="PR00465">
    <property type="entry name" value="EP450IV"/>
</dbReference>
<feature type="binding site" description="axial binding residue" evidence="12">
    <location>
        <position position="479"/>
    </location>
    <ligand>
        <name>heme</name>
        <dbReference type="ChEBI" id="CHEBI:30413"/>
    </ligand>
    <ligandPart>
        <name>Fe</name>
        <dbReference type="ChEBI" id="CHEBI:18248"/>
    </ligandPart>
</feature>
<accession>A0A395IC42</accession>
<dbReference type="PRINTS" id="PR00385">
    <property type="entry name" value="P450"/>
</dbReference>
<evidence type="ECO:0000313" key="15">
    <source>
        <dbReference type="Proteomes" id="UP000248961"/>
    </source>
</evidence>
<evidence type="ECO:0000256" key="12">
    <source>
        <dbReference type="PIRSR" id="PIRSR602403-1"/>
    </source>
</evidence>
<comment type="similarity">
    <text evidence="3">Belongs to the cytochrome P450 family.</text>
</comment>
<keyword evidence="7 13" id="KW-1133">Transmembrane helix</keyword>
<keyword evidence="6 12" id="KW-0479">Metal-binding</keyword>
<evidence type="ECO:0000256" key="9">
    <source>
        <dbReference type="ARBA" id="ARBA00023004"/>
    </source>
</evidence>
<dbReference type="Pfam" id="PF00067">
    <property type="entry name" value="p450"/>
    <property type="match status" value="1"/>
</dbReference>
<evidence type="ECO:0000256" key="2">
    <source>
        <dbReference type="ARBA" id="ARBA00004370"/>
    </source>
</evidence>
<evidence type="ECO:0000256" key="6">
    <source>
        <dbReference type="ARBA" id="ARBA00022723"/>
    </source>
</evidence>
<evidence type="ECO:0000256" key="10">
    <source>
        <dbReference type="ARBA" id="ARBA00023033"/>
    </source>
</evidence>
<dbReference type="PANTHER" id="PTHR24305">
    <property type="entry name" value="CYTOCHROME P450"/>
    <property type="match status" value="1"/>
</dbReference>
<comment type="subcellular location">
    <subcellularLocation>
        <location evidence="2">Membrane</location>
    </subcellularLocation>
</comment>
<evidence type="ECO:0000256" key="4">
    <source>
        <dbReference type="ARBA" id="ARBA00022617"/>
    </source>
</evidence>
<dbReference type="CDD" id="cd11061">
    <property type="entry name" value="CYP67-like"/>
    <property type="match status" value="1"/>
</dbReference>
<dbReference type="EMBL" id="KZ824267">
    <property type="protein sequence ID" value="RAL17616.1"/>
    <property type="molecule type" value="Genomic_DNA"/>
</dbReference>
<evidence type="ECO:0000313" key="14">
    <source>
        <dbReference type="EMBL" id="RAL17616.1"/>
    </source>
</evidence>
<dbReference type="SUPFAM" id="SSF48264">
    <property type="entry name" value="Cytochrome P450"/>
    <property type="match status" value="1"/>
</dbReference>
<proteinExistence type="inferred from homology"/>